<dbReference type="EMBL" id="JAMWYK010000001">
    <property type="protein sequence ID" value="MCO0831781.1"/>
    <property type="molecule type" value="Genomic_DNA"/>
</dbReference>
<sequence length="478" mass="53109">MVEQQTTDFQASKPFVLGAKSSISAADLGLVFNLYLPFLGPKAYALYQFLVEEEAGADGMQSSVSIAGADGRASFSDHYLILDSLSMSAPDLVRAKQALEAVSLLKSYKGVLMGKETYRYVLNRPLSAADFFKEDLLSGLLYHYVGEDRYLALAKRYQGRTGQPLNEEQDQSASFLKVFGMPEANQKPAVSLQDDSPVIKKEDWNKVNFAWAGMCELVHGTTKDKLEQEKDLIMAQQVLYGLNESEMATALTRSINLDDHELNKQGFLSYLSQNWNGQRRTEQMADLKKEEAGAAEGVAAKRETKAANKQPVSTSNPDVNKALKRLYDAANSLSPIDFIGQIKEQNRGYVTNGEVRILNDLIDHKTLPVPAINILVYQVLVNMDQADLKRSLVDAIANSWSKAGVKSAEDAVAAIKAHQEKSAQGKQNARQAPRRNNWSNRAQKQEPAFAKNEQKQDNVDQQAVKQALDMMKKYKTKD</sequence>
<evidence type="ECO:0000256" key="1">
    <source>
        <dbReference type="ARBA" id="ARBA00093462"/>
    </source>
</evidence>
<feature type="compositionally biased region" description="Polar residues" evidence="2">
    <location>
        <begin position="424"/>
        <end position="442"/>
    </location>
</feature>
<dbReference type="Pfam" id="PF25888">
    <property type="entry name" value="WHD_DnaB"/>
    <property type="match status" value="1"/>
</dbReference>
<keyword evidence="6" id="KW-1185">Reference proteome</keyword>
<dbReference type="Pfam" id="PF07261">
    <property type="entry name" value="DnaB_2"/>
    <property type="match status" value="1"/>
</dbReference>
<dbReference type="InterPro" id="IPR006343">
    <property type="entry name" value="DnaB/C_C"/>
</dbReference>
<feature type="compositionally biased region" description="Basic and acidic residues" evidence="2">
    <location>
        <begin position="281"/>
        <end position="292"/>
    </location>
</feature>
<dbReference type="Proteomes" id="UP001523234">
    <property type="component" value="Unassembled WGS sequence"/>
</dbReference>
<organism evidence="5 6">
    <name type="scientific">Fructobacillus apis</name>
    <dbReference type="NCBI Taxonomy" id="2935017"/>
    <lineage>
        <taxon>Bacteria</taxon>
        <taxon>Bacillati</taxon>
        <taxon>Bacillota</taxon>
        <taxon>Bacilli</taxon>
        <taxon>Lactobacillales</taxon>
        <taxon>Lactobacillaceae</taxon>
        <taxon>Fructobacillus</taxon>
    </lineage>
</organism>
<feature type="domain" description="Replicative helicase loading/DNA remodeling protein DnaB N-terminal winged helix" evidence="4">
    <location>
        <begin position="13"/>
        <end position="190"/>
    </location>
</feature>
<evidence type="ECO:0000259" key="3">
    <source>
        <dbReference type="Pfam" id="PF07261"/>
    </source>
</evidence>
<name>A0ABT0ZP65_9LACO</name>
<feature type="region of interest" description="Disordered" evidence="2">
    <location>
        <begin position="281"/>
        <end position="317"/>
    </location>
</feature>
<evidence type="ECO:0000313" key="5">
    <source>
        <dbReference type="EMBL" id="MCO0831781.1"/>
    </source>
</evidence>
<proteinExistence type="inferred from homology"/>
<protein>
    <submittedName>
        <fullName evidence="5">DnaD domain protein</fullName>
    </submittedName>
</protein>
<comment type="similarity">
    <text evidence="1">Belongs to the DnaB/DnaD family.</text>
</comment>
<evidence type="ECO:0000313" key="6">
    <source>
        <dbReference type="Proteomes" id="UP001523234"/>
    </source>
</evidence>
<reference evidence="5 6" key="1">
    <citation type="submission" date="2022-06" db="EMBL/GenBank/DDBJ databases">
        <title>Fructobacillus taiwanensis sp. nov., isolated from the honeybee.</title>
        <authorList>
            <person name="Chen Y.-S."/>
            <person name="Wang L.-T."/>
            <person name="Lee Y.-S."/>
            <person name="Chang Y.-C."/>
            <person name="Wu H.-C."/>
            <person name="Liao C.-Y."/>
            <person name="Chen W.-H."/>
            <person name="Deng J.-N."/>
            <person name="Wang Y.-H."/>
        </authorList>
    </citation>
    <scope>NUCLEOTIDE SEQUENCE [LARGE SCALE GENOMIC DNA]</scope>
    <source>
        <strain evidence="5 6">W13</strain>
    </source>
</reference>
<evidence type="ECO:0000256" key="2">
    <source>
        <dbReference type="SAM" id="MobiDB-lite"/>
    </source>
</evidence>
<evidence type="ECO:0000259" key="4">
    <source>
        <dbReference type="Pfam" id="PF25888"/>
    </source>
</evidence>
<accession>A0ABT0ZP65</accession>
<feature type="region of interest" description="Disordered" evidence="2">
    <location>
        <begin position="418"/>
        <end position="463"/>
    </location>
</feature>
<feature type="domain" description="DnaB/C C-terminal" evidence="3">
    <location>
        <begin position="344"/>
        <end position="414"/>
    </location>
</feature>
<dbReference type="InterPro" id="IPR058660">
    <property type="entry name" value="WHD_DnaB"/>
</dbReference>
<dbReference type="RefSeq" id="WP_252442355.1">
    <property type="nucleotide sequence ID" value="NZ_JAMWYK010000001.1"/>
</dbReference>
<comment type="caution">
    <text evidence="5">The sequence shown here is derived from an EMBL/GenBank/DDBJ whole genome shotgun (WGS) entry which is preliminary data.</text>
</comment>
<gene>
    <name evidence="5" type="ORF">NFX39_01560</name>
</gene>